<feature type="region of interest" description="Disordered" evidence="1">
    <location>
        <begin position="1"/>
        <end position="33"/>
    </location>
</feature>
<dbReference type="Proteomes" id="UP000321393">
    <property type="component" value="Unassembled WGS sequence"/>
</dbReference>
<protein>
    <submittedName>
        <fullName evidence="3">Gag/pol protein</fullName>
    </submittedName>
</protein>
<proteinExistence type="predicted"/>
<evidence type="ECO:0000313" key="4">
    <source>
        <dbReference type="Proteomes" id="UP000321393"/>
    </source>
</evidence>
<evidence type="ECO:0000259" key="2">
    <source>
        <dbReference type="Pfam" id="PF07727"/>
    </source>
</evidence>
<dbReference type="Pfam" id="PF07727">
    <property type="entry name" value="RVT_2"/>
    <property type="match status" value="1"/>
</dbReference>
<dbReference type="AlphaFoldDB" id="A0A5A7T5R4"/>
<feature type="domain" description="Reverse transcriptase Ty1/copia-type" evidence="2">
    <location>
        <begin position="143"/>
        <end position="187"/>
    </location>
</feature>
<organism evidence="3 4">
    <name type="scientific">Cucumis melo var. makuwa</name>
    <name type="common">Oriental melon</name>
    <dbReference type="NCBI Taxonomy" id="1194695"/>
    <lineage>
        <taxon>Eukaryota</taxon>
        <taxon>Viridiplantae</taxon>
        <taxon>Streptophyta</taxon>
        <taxon>Embryophyta</taxon>
        <taxon>Tracheophyta</taxon>
        <taxon>Spermatophyta</taxon>
        <taxon>Magnoliopsida</taxon>
        <taxon>eudicotyledons</taxon>
        <taxon>Gunneridae</taxon>
        <taxon>Pentapetalae</taxon>
        <taxon>rosids</taxon>
        <taxon>fabids</taxon>
        <taxon>Cucurbitales</taxon>
        <taxon>Cucurbitaceae</taxon>
        <taxon>Benincaseae</taxon>
        <taxon>Cucumis</taxon>
    </lineage>
</organism>
<dbReference type="InterPro" id="IPR013103">
    <property type="entry name" value="RVT_2"/>
</dbReference>
<accession>A0A5A7T5R4</accession>
<evidence type="ECO:0000256" key="1">
    <source>
        <dbReference type="SAM" id="MobiDB-lite"/>
    </source>
</evidence>
<reference evidence="3 4" key="1">
    <citation type="submission" date="2019-08" db="EMBL/GenBank/DDBJ databases">
        <title>Draft genome sequences of two oriental melons (Cucumis melo L. var makuwa).</title>
        <authorList>
            <person name="Kwon S.-Y."/>
        </authorList>
    </citation>
    <scope>NUCLEOTIDE SEQUENCE [LARGE SCALE GENOMIC DNA]</scope>
    <source>
        <strain evidence="4">cv. SW 3</strain>
        <tissue evidence="3">Leaf</tissue>
    </source>
</reference>
<sequence>MKKLASTSWPKKKESKGKGPTVGAKGKGKAKVATKGKSFLCNVDEDYKRNYLKYLTEKKMKKKEANSFKQLEEGELTFKAGMGDVISARAVGHANYFGLTETQVVIPNDGAEDPLSYKQAMNDVDKDQWVNAINLEMESMYLNSVLEVVDLPELVKPIGCKWIYKRKRDSAGKVETFKARLIVKGLEICNTMRMVNRYQSNPRLNHWTVVKIIPKHLRRKRDYMLVYEAKDLILIGYTNSDF</sequence>
<comment type="caution">
    <text evidence="3">The sequence shown here is derived from an EMBL/GenBank/DDBJ whole genome shotgun (WGS) entry which is preliminary data.</text>
</comment>
<dbReference type="EMBL" id="SSTE01018746">
    <property type="protein sequence ID" value="KAA0038273.1"/>
    <property type="molecule type" value="Genomic_DNA"/>
</dbReference>
<dbReference type="STRING" id="1194695.A0A5A7T5R4"/>
<evidence type="ECO:0000313" key="3">
    <source>
        <dbReference type="EMBL" id="KAA0038273.1"/>
    </source>
</evidence>
<name>A0A5A7T5R4_CUCMM</name>
<gene>
    <name evidence="3" type="ORF">E6C27_scaffold270G001290</name>
</gene>
<dbReference type="OrthoDB" id="1592751at2759"/>